<organism evidence="1 2">
    <name type="scientific">Dioscorea zingiberensis</name>
    <dbReference type="NCBI Taxonomy" id="325984"/>
    <lineage>
        <taxon>Eukaryota</taxon>
        <taxon>Viridiplantae</taxon>
        <taxon>Streptophyta</taxon>
        <taxon>Embryophyta</taxon>
        <taxon>Tracheophyta</taxon>
        <taxon>Spermatophyta</taxon>
        <taxon>Magnoliopsida</taxon>
        <taxon>Liliopsida</taxon>
        <taxon>Dioscoreales</taxon>
        <taxon>Dioscoreaceae</taxon>
        <taxon>Dioscorea</taxon>
    </lineage>
</organism>
<dbReference type="InterPro" id="IPR027417">
    <property type="entry name" value="P-loop_NTPase"/>
</dbReference>
<keyword evidence="2" id="KW-1185">Reference proteome</keyword>
<evidence type="ECO:0008006" key="3">
    <source>
        <dbReference type="Google" id="ProtNLM"/>
    </source>
</evidence>
<dbReference type="Proteomes" id="UP001085076">
    <property type="component" value="Miscellaneous, Linkage group lg03"/>
</dbReference>
<reference evidence="1" key="2">
    <citation type="journal article" date="2022" name="Hortic Res">
        <title>The genome of Dioscorea zingiberensis sheds light on the biosynthesis, origin and evolution of the medicinally important diosgenin saponins.</title>
        <authorList>
            <person name="Li Y."/>
            <person name="Tan C."/>
            <person name="Li Z."/>
            <person name="Guo J."/>
            <person name="Li S."/>
            <person name="Chen X."/>
            <person name="Wang C."/>
            <person name="Dai X."/>
            <person name="Yang H."/>
            <person name="Song W."/>
            <person name="Hou L."/>
            <person name="Xu J."/>
            <person name="Tong Z."/>
            <person name="Xu A."/>
            <person name="Yuan X."/>
            <person name="Wang W."/>
            <person name="Yang Q."/>
            <person name="Chen L."/>
            <person name="Sun Z."/>
            <person name="Wang K."/>
            <person name="Pan B."/>
            <person name="Chen J."/>
            <person name="Bao Y."/>
            <person name="Liu F."/>
            <person name="Qi X."/>
            <person name="Gang D.R."/>
            <person name="Wen J."/>
            <person name="Li J."/>
        </authorList>
    </citation>
    <scope>NUCLEOTIDE SEQUENCE</scope>
    <source>
        <strain evidence="1">Dzin_1.0</strain>
    </source>
</reference>
<comment type="caution">
    <text evidence="1">The sequence shown here is derived from an EMBL/GenBank/DDBJ whole genome shotgun (WGS) entry which is preliminary data.</text>
</comment>
<protein>
    <recommendedName>
        <fullName evidence="3">Guanylate kinase</fullName>
    </recommendedName>
</protein>
<proteinExistence type="predicted"/>
<dbReference type="Gene3D" id="3.40.50.300">
    <property type="entry name" value="P-loop containing nucleotide triphosphate hydrolases"/>
    <property type="match status" value="1"/>
</dbReference>
<name>A0A9D5CSL0_9LILI</name>
<accession>A0A9D5CSL0</accession>
<dbReference type="AlphaFoldDB" id="A0A9D5CSL0"/>
<reference evidence="1" key="1">
    <citation type="submission" date="2021-03" db="EMBL/GenBank/DDBJ databases">
        <authorList>
            <person name="Li Z."/>
            <person name="Yang C."/>
        </authorList>
    </citation>
    <scope>NUCLEOTIDE SEQUENCE</scope>
    <source>
        <strain evidence="1">Dzin_1.0</strain>
        <tissue evidence="1">Leaf</tissue>
    </source>
</reference>
<evidence type="ECO:0000313" key="1">
    <source>
        <dbReference type="EMBL" id="KAJ0979070.1"/>
    </source>
</evidence>
<gene>
    <name evidence="1" type="ORF">J5N97_014544</name>
</gene>
<sequence>MLLVRVATAREEVKRMKDFDYVVVNAEGKLDKAVKLVESIIDAEKARVGSGESCDLVHASGHSAFPLFVVRVPGKFNVWHVTSNTKE</sequence>
<dbReference type="EMBL" id="JAGGNH010000003">
    <property type="protein sequence ID" value="KAJ0979070.1"/>
    <property type="molecule type" value="Genomic_DNA"/>
</dbReference>
<evidence type="ECO:0000313" key="2">
    <source>
        <dbReference type="Proteomes" id="UP001085076"/>
    </source>
</evidence>
<dbReference type="OrthoDB" id="6334211at2759"/>